<evidence type="ECO:0000313" key="3">
    <source>
        <dbReference type="Proteomes" id="UP000694865"/>
    </source>
</evidence>
<dbReference type="PANTHER" id="PTHR35826:SF1">
    <property type="entry name" value="PROTEIN ATP6V1FNB-LIKE"/>
    <property type="match status" value="1"/>
</dbReference>
<feature type="compositionally biased region" description="Basic and acidic residues" evidence="1">
    <location>
        <begin position="73"/>
        <end position="87"/>
    </location>
</feature>
<dbReference type="GeneID" id="100379075"/>
<reference evidence="4" key="1">
    <citation type="submission" date="2025-08" db="UniProtKB">
        <authorList>
            <consortium name="RefSeq"/>
        </authorList>
    </citation>
    <scope>IDENTIFICATION</scope>
    <source>
        <tissue evidence="4">Testes</tissue>
    </source>
</reference>
<evidence type="ECO:0000313" key="4">
    <source>
        <dbReference type="RefSeq" id="XP_002740138.1"/>
    </source>
</evidence>
<evidence type="ECO:0000259" key="2">
    <source>
        <dbReference type="Pfam" id="PF22589"/>
    </source>
</evidence>
<accession>A0ABM0GYE5</accession>
<organism evidence="3 4">
    <name type="scientific">Saccoglossus kowalevskii</name>
    <name type="common">Acorn worm</name>
    <dbReference type="NCBI Taxonomy" id="10224"/>
    <lineage>
        <taxon>Eukaryota</taxon>
        <taxon>Metazoa</taxon>
        <taxon>Hemichordata</taxon>
        <taxon>Enteropneusta</taxon>
        <taxon>Harrimaniidae</taxon>
        <taxon>Saccoglossus</taxon>
    </lineage>
</organism>
<protein>
    <submittedName>
        <fullName evidence="4">Uncharacterized protein LOC100379075</fullName>
    </submittedName>
</protein>
<dbReference type="InterPro" id="IPR054323">
    <property type="entry name" value="SPMIP1_C"/>
</dbReference>
<dbReference type="RefSeq" id="XP_002740138.1">
    <property type="nucleotide sequence ID" value="XM_002740092.2"/>
</dbReference>
<evidence type="ECO:0000256" key="1">
    <source>
        <dbReference type="SAM" id="MobiDB-lite"/>
    </source>
</evidence>
<keyword evidence="3" id="KW-1185">Reference proteome</keyword>
<feature type="domain" description="Sperm microtubule inner protein 1 C-terminal" evidence="2">
    <location>
        <begin position="77"/>
        <end position="186"/>
    </location>
</feature>
<dbReference type="Pfam" id="PF22589">
    <property type="entry name" value="SPMIP1"/>
    <property type="match status" value="1"/>
</dbReference>
<feature type="region of interest" description="Disordered" evidence="1">
    <location>
        <begin position="60"/>
        <end position="87"/>
    </location>
</feature>
<sequence length="189" mass="22045">MARQTMDNAYMNSWSERVEKELRDRLKWHKKYSKAFAEDGGQTISDPQAETIRRYVKRQLNVPPPVPTPPKTRLSDQIKADRKKQEDLESTIAEKKVDVDKLFEDMRPASRATQALLYKGFSKIGEGRHSYLEARKNKGPEQKYKFPLTGNWEYGWNINKEIGEYKPPTHGRSHIIQESFYRTNGATLL</sequence>
<dbReference type="Proteomes" id="UP000694865">
    <property type="component" value="Unplaced"/>
</dbReference>
<gene>
    <name evidence="4" type="primary">LOC100379075</name>
</gene>
<name>A0ABM0GYE5_SACKO</name>
<dbReference type="PANTHER" id="PTHR35826">
    <property type="entry name" value="PROTEIN ATP6V1FNB-LIKE"/>
    <property type="match status" value="1"/>
</dbReference>
<proteinExistence type="predicted"/>